<dbReference type="EMBL" id="JBHSWW010000667">
    <property type="protein sequence ID" value="MFC6755274.1"/>
    <property type="molecule type" value="Genomic_DNA"/>
</dbReference>
<proteinExistence type="predicted"/>
<sequence length="99" mass="10406">MRRRLIPPLAAFLAVCFPGLGHLFLRRFGRALVWHGAIIGGGIALYTLYDVGPLDPTASIAEVAAAVPTDVFLPVALLVTLSAIDALLVGKATVAEAER</sequence>
<feature type="transmembrane region" description="Helical" evidence="1">
    <location>
        <begin position="32"/>
        <end position="51"/>
    </location>
</feature>
<name>A0ABD5SED5_9EURY</name>
<organism evidence="2 3">
    <name type="scientific">Halorubrum tibetense</name>
    <dbReference type="NCBI Taxonomy" id="175631"/>
    <lineage>
        <taxon>Archaea</taxon>
        <taxon>Methanobacteriati</taxon>
        <taxon>Methanobacteriota</taxon>
        <taxon>Stenosarchaea group</taxon>
        <taxon>Halobacteria</taxon>
        <taxon>Halobacteriales</taxon>
        <taxon>Haloferacaceae</taxon>
        <taxon>Halorubrum</taxon>
    </lineage>
</organism>
<gene>
    <name evidence="2" type="ORF">ACFQEU_17640</name>
</gene>
<keyword evidence="1" id="KW-0472">Membrane</keyword>
<keyword evidence="3" id="KW-1185">Reference proteome</keyword>
<keyword evidence="1" id="KW-1133">Transmembrane helix</keyword>
<feature type="transmembrane region" description="Helical" evidence="1">
    <location>
        <begin position="71"/>
        <end position="90"/>
    </location>
</feature>
<dbReference type="Proteomes" id="UP001596442">
    <property type="component" value="Unassembled WGS sequence"/>
</dbReference>
<dbReference type="AlphaFoldDB" id="A0ABD5SED5"/>
<evidence type="ECO:0000313" key="3">
    <source>
        <dbReference type="Proteomes" id="UP001596442"/>
    </source>
</evidence>
<accession>A0ABD5SED5</accession>
<comment type="caution">
    <text evidence="2">The sequence shown here is derived from an EMBL/GenBank/DDBJ whole genome shotgun (WGS) entry which is preliminary data.</text>
</comment>
<feature type="transmembrane region" description="Helical" evidence="1">
    <location>
        <begin position="6"/>
        <end position="25"/>
    </location>
</feature>
<protein>
    <submittedName>
        <fullName evidence="2">Zinc ribbon domain-containing protein</fullName>
    </submittedName>
</protein>
<keyword evidence="1" id="KW-0812">Transmembrane</keyword>
<reference evidence="2 3" key="1">
    <citation type="journal article" date="2019" name="Int. J. Syst. Evol. Microbiol.">
        <title>The Global Catalogue of Microorganisms (GCM) 10K type strain sequencing project: providing services to taxonomists for standard genome sequencing and annotation.</title>
        <authorList>
            <consortium name="The Broad Institute Genomics Platform"/>
            <consortium name="The Broad Institute Genome Sequencing Center for Infectious Disease"/>
            <person name="Wu L."/>
            <person name="Ma J."/>
        </authorList>
    </citation>
    <scope>NUCLEOTIDE SEQUENCE [LARGE SCALE GENOMIC DNA]</scope>
    <source>
        <strain evidence="2 3">CGMCC 1.3239</strain>
    </source>
</reference>
<feature type="non-terminal residue" evidence="2">
    <location>
        <position position="99"/>
    </location>
</feature>
<evidence type="ECO:0000256" key="1">
    <source>
        <dbReference type="SAM" id="Phobius"/>
    </source>
</evidence>
<evidence type="ECO:0000313" key="2">
    <source>
        <dbReference type="EMBL" id="MFC6755274.1"/>
    </source>
</evidence>